<evidence type="ECO:0000259" key="1">
    <source>
        <dbReference type="PROSITE" id="PS51352"/>
    </source>
</evidence>
<evidence type="ECO:0000313" key="3">
    <source>
        <dbReference type="Proteomes" id="UP000218287"/>
    </source>
</evidence>
<reference evidence="2 3" key="1">
    <citation type="submission" date="2017-06" db="EMBL/GenBank/DDBJ databases">
        <title>Genome sequencing of cyanobaciteial culture collection at National Institute for Environmental Studies (NIES).</title>
        <authorList>
            <person name="Hirose Y."/>
            <person name="Shimura Y."/>
            <person name="Fujisawa T."/>
            <person name="Nakamura Y."/>
            <person name="Kawachi M."/>
        </authorList>
    </citation>
    <scope>NUCLEOTIDE SEQUENCE [LARGE SCALE GENOMIC DNA]</scope>
    <source>
        <strain evidence="2 3">NIES-21</strain>
    </source>
</reference>
<protein>
    <submittedName>
        <fullName evidence="2">Redoxin domain-containing protein</fullName>
    </submittedName>
</protein>
<proteinExistence type="predicted"/>
<dbReference type="OrthoDB" id="9809746at2"/>
<dbReference type="EMBL" id="AP018174">
    <property type="protein sequence ID" value="BAY17532.1"/>
    <property type="molecule type" value="Genomic_DNA"/>
</dbReference>
<accession>A0A1Z4GJ83</accession>
<organism evidence="2 3">
    <name type="scientific">Anabaenopsis circularis NIES-21</name>
    <dbReference type="NCBI Taxonomy" id="1085406"/>
    <lineage>
        <taxon>Bacteria</taxon>
        <taxon>Bacillati</taxon>
        <taxon>Cyanobacteriota</taxon>
        <taxon>Cyanophyceae</taxon>
        <taxon>Nostocales</taxon>
        <taxon>Nodulariaceae</taxon>
        <taxon>Anabaenopsis</taxon>
    </lineage>
</organism>
<name>A0A1Z4GJ83_9CYAN</name>
<dbReference type="Pfam" id="PF00578">
    <property type="entry name" value="AhpC-TSA"/>
    <property type="match status" value="1"/>
</dbReference>
<dbReference type="SUPFAM" id="SSF52833">
    <property type="entry name" value="Thioredoxin-like"/>
    <property type="match status" value="1"/>
</dbReference>
<dbReference type="AlphaFoldDB" id="A0A1Z4GJ83"/>
<dbReference type="PROSITE" id="PS51352">
    <property type="entry name" value="THIOREDOXIN_2"/>
    <property type="match status" value="1"/>
</dbReference>
<keyword evidence="3" id="KW-1185">Reference proteome</keyword>
<gene>
    <name evidence="2" type="ORF">NIES21_33700</name>
</gene>
<dbReference type="GO" id="GO:0016209">
    <property type="term" value="F:antioxidant activity"/>
    <property type="evidence" value="ECO:0007669"/>
    <property type="project" value="InterPro"/>
</dbReference>
<sequence length="181" mass="20701">MITQSETTTSPKLIMGNQAPVLEVKTLEGNIWKLADKTPQNYTMIVFYRGLHCPICEQYITDLEQKLDDFKQLGVEAIALSGDSLEKAQQFQAKANIQNLTIGYSLTPDEMRRWGLYLTKGHFETEPALFSEPAVFLIKPDGRLYFANIGTHPFSRVDFGFLLQGLEYIIPRNYPFRGTEW</sequence>
<dbReference type="InterPro" id="IPR036249">
    <property type="entry name" value="Thioredoxin-like_sf"/>
</dbReference>
<dbReference type="GO" id="GO:0016491">
    <property type="term" value="F:oxidoreductase activity"/>
    <property type="evidence" value="ECO:0007669"/>
    <property type="project" value="InterPro"/>
</dbReference>
<dbReference type="CDD" id="cd02970">
    <property type="entry name" value="PRX_like2"/>
    <property type="match status" value="1"/>
</dbReference>
<dbReference type="Gene3D" id="3.40.30.10">
    <property type="entry name" value="Glutaredoxin"/>
    <property type="match status" value="1"/>
</dbReference>
<dbReference type="InterPro" id="IPR013766">
    <property type="entry name" value="Thioredoxin_domain"/>
</dbReference>
<feature type="domain" description="Thioredoxin" evidence="1">
    <location>
        <begin position="13"/>
        <end position="171"/>
    </location>
</feature>
<dbReference type="InterPro" id="IPR000866">
    <property type="entry name" value="AhpC/TSA"/>
</dbReference>
<dbReference type="Proteomes" id="UP000218287">
    <property type="component" value="Chromosome"/>
</dbReference>
<evidence type="ECO:0000313" key="2">
    <source>
        <dbReference type="EMBL" id="BAY17532.1"/>
    </source>
</evidence>